<dbReference type="Gene3D" id="3.40.50.2000">
    <property type="entry name" value="Glycogen Phosphorylase B"/>
    <property type="match status" value="1"/>
</dbReference>
<name>A0ABX2D4Z0_9CYAN</name>
<comment type="caution">
    <text evidence="2">The sequence shown here is derived from an EMBL/GenBank/DDBJ whole genome shotgun (WGS) entry which is preliminary data.</text>
</comment>
<gene>
    <name evidence="2" type="primary">mshA_13</name>
    <name evidence="2" type="ORF">E5S67_05495</name>
</gene>
<dbReference type="Proteomes" id="UP000702425">
    <property type="component" value="Unassembled WGS sequence"/>
</dbReference>
<proteinExistence type="predicted"/>
<dbReference type="EMBL" id="SRRZ01000147">
    <property type="protein sequence ID" value="NQE37720.1"/>
    <property type="molecule type" value="Genomic_DNA"/>
</dbReference>
<dbReference type="EC" id="2.4.1.250" evidence="2"/>
<keyword evidence="3" id="KW-1185">Reference proteome</keyword>
<dbReference type="PANTHER" id="PTHR45947:SF3">
    <property type="entry name" value="SULFOQUINOVOSYL TRANSFERASE SQD2"/>
    <property type="match status" value="1"/>
</dbReference>
<feature type="domain" description="Glycosyl transferase family 1" evidence="1">
    <location>
        <begin position="107"/>
        <end position="262"/>
    </location>
</feature>
<organism evidence="2 3">
    <name type="scientific">Microcoleus asticus IPMA8</name>
    <dbReference type="NCBI Taxonomy" id="2563858"/>
    <lineage>
        <taxon>Bacteria</taxon>
        <taxon>Bacillati</taxon>
        <taxon>Cyanobacteriota</taxon>
        <taxon>Cyanophyceae</taxon>
        <taxon>Oscillatoriophycideae</taxon>
        <taxon>Oscillatoriales</taxon>
        <taxon>Microcoleaceae</taxon>
        <taxon>Microcoleus</taxon>
        <taxon>Microcoleus asticus</taxon>
    </lineage>
</organism>
<dbReference type="PANTHER" id="PTHR45947">
    <property type="entry name" value="SULFOQUINOVOSYL TRANSFERASE SQD2"/>
    <property type="match status" value="1"/>
</dbReference>
<accession>A0ABX2D4Z0</accession>
<dbReference type="SUPFAM" id="SSF53756">
    <property type="entry name" value="UDP-Glycosyltransferase/glycogen phosphorylase"/>
    <property type="match status" value="1"/>
</dbReference>
<dbReference type="Pfam" id="PF00534">
    <property type="entry name" value="Glycos_transf_1"/>
    <property type="match status" value="1"/>
</dbReference>
<keyword evidence="2" id="KW-0808">Transferase</keyword>
<reference evidence="2 3" key="1">
    <citation type="journal article" date="2020" name="Sci. Rep.">
        <title>A novel cyanobacterial geosmin producer, revising GeoA distribution and dispersion patterns in Bacteria.</title>
        <authorList>
            <person name="Churro C."/>
            <person name="Semedo-Aguiar A.P."/>
            <person name="Silva A.D."/>
            <person name="Pereira-Leal J.B."/>
            <person name="Leite R.B."/>
        </authorList>
    </citation>
    <scope>NUCLEOTIDE SEQUENCE [LARGE SCALE GENOMIC DNA]</scope>
    <source>
        <strain evidence="2 3">IPMA8</strain>
    </source>
</reference>
<evidence type="ECO:0000313" key="2">
    <source>
        <dbReference type="EMBL" id="NQE37720.1"/>
    </source>
</evidence>
<protein>
    <submittedName>
        <fullName evidence="2">D-inositol 3-phosphate glycosyltransferase</fullName>
        <ecNumber evidence="2">2.4.1.250</ecNumber>
    </submittedName>
</protein>
<dbReference type="GO" id="GO:0102710">
    <property type="term" value="F:D-inositol-3-phosphate glycosyltransferase activity"/>
    <property type="evidence" value="ECO:0007669"/>
    <property type="project" value="UniProtKB-EC"/>
</dbReference>
<keyword evidence="2" id="KW-0328">Glycosyltransferase</keyword>
<dbReference type="InterPro" id="IPR050194">
    <property type="entry name" value="Glycosyltransferase_grp1"/>
</dbReference>
<evidence type="ECO:0000313" key="3">
    <source>
        <dbReference type="Proteomes" id="UP000702425"/>
    </source>
</evidence>
<sequence>MWPGLSLDTVKSVNKQSKPIFWERVNTCQRQAKSILDDAYSRLELQPQHAITPETIKNEEQKLKLVDFLFCPSPAVVKSFQEAGVPEEKLLLTTEGWSPENFPNYNSHKPPSEEINILFLGFACVRKGTHLLLQAWERAGIKGKLTIFGRLEPAISQTCSHLLERPDVVHFDYALDYSSAYRQADFFAFPSLEEGSALVIYEAMGHGLPILTSPMGGGGVVRDGIDGIILDPYDTDAWVEGLRKLSNSPDLRAKMGAAARQRALELTWPQVAAQRGKQIREKMQAK</sequence>
<dbReference type="CDD" id="cd03801">
    <property type="entry name" value="GT4_PimA-like"/>
    <property type="match status" value="1"/>
</dbReference>
<evidence type="ECO:0000259" key="1">
    <source>
        <dbReference type="Pfam" id="PF00534"/>
    </source>
</evidence>
<dbReference type="InterPro" id="IPR001296">
    <property type="entry name" value="Glyco_trans_1"/>
</dbReference>